<dbReference type="STRING" id="1316194.A0A1Q5SS84"/>
<dbReference type="PANTHER" id="PTHR37852">
    <property type="entry name" value="YALI0B21208P"/>
    <property type="match status" value="1"/>
</dbReference>
<name>A0A1Q5SS84_9EURO</name>
<protein>
    <submittedName>
        <fullName evidence="1">Uncharacterized protein</fullName>
    </submittedName>
</protein>
<proteinExistence type="predicted"/>
<keyword evidence="2" id="KW-1185">Reference proteome</keyword>
<reference evidence="1 2" key="1">
    <citation type="submission" date="2016-10" db="EMBL/GenBank/DDBJ databases">
        <title>Genome sequence of the ascomycete fungus Penicillium subrubescens.</title>
        <authorList>
            <person name="De Vries R.P."/>
            <person name="Peng M."/>
            <person name="Dilokpimol A."/>
            <person name="Hilden K."/>
            <person name="Makela M.R."/>
            <person name="Grigoriev I."/>
            <person name="Riley R."/>
            <person name="Granchi Z."/>
        </authorList>
    </citation>
    <scope>NUCLEOTIDE SEQUENCE [LARGE SCALE GENOMIC DNA]</scope>
    <source>
        <strain evidence="1 2">CBS 132785</strain>
    </source>
</reference>
<sequence length="255" mass="28071">MDSQQSKSDSARESSLLLKLLHWHKLFESDTPPRLGIDVDRRIPYALMSAFTSGMALGYLNGSKKAGLVFRAENAHRFPTTSSGWFQYHKTKNYISVVGGVKDGFKLGSKLGAGALAFCLFEETVDYARHYERDFLSTVTAGLSCSGIYSLLARHDVYTAARTAKLGLKMSLVYGLLQDGLETMKGNRPAYIDFLMGNRICRMSGVHLPTFSVFPTAQTAELGQGIPNQVSHGHTGILEPPDGTDKNIKHWSFGK</sequence>
<evidence type="ECO:0000313" key="2">
    <source>
        <dbReference type="Proteomes" id="UP000186955"/>
    </source>
</evidence>
<dbReference type="EMBL" id="MNBE01000756">
    <property type="protein sequence ID" value="OKO90854.1"/>
    <property type="molecule type" value="Genomic_DNA"/>
</dbReference>
<dbReference type="PANTHER" id="PTHR37852:SF1">
    <property type="entry name" value="HIG1 DOMAIN-CONTAINING PROTEIN"/>
    <property type="match status" value="1"/>
</dbReference>
<accession>A0A1Q5SS84</accession>
<gene>
    <name evidence="1" type="ORF">PENSUB_13155</name>
</gene>
<evidence type="ECO:0000313" key="1">
    <source>
        <dbReference type="EMBL" id="OKO90854.1"/>
    </source>
</evidence>
<comment type="caution">
    <text evidence="1">The sequence shown here is derived from an EMBL/GenBank/DDBJ whole genome shotgun (WGS) entry which is preliminary data.</text>
</comment>
<organism evidence="1 2">
    <name type="scientific">Penicillium subrubescens</name>
    <dbReference type="NCBI Taxonomy" id="1316194"/>
    <lineage>
        <taxon>Eukaryota</taxon>
        <taxon>Fungi</taxon>
        <taxon>Dikarya</taxon>
        <taxon>Ascomycota</taxon>
        <taxon>Pezizomycotina</taxon>
        <taxon>Eurotiomycetes</taxon>
        <taxon>Eurotiomycetidae</taxon>
        <taxon>Eurotiales</taxon>
        <taxon>Aspergillaceae</taxon>
        <taxon>Penicillium</taxon>
    </lineage>
</organism>
<dbReference type="Proteomes" id="UP000186955">
    <property type="component" value="Unassembled WGS sequence"/>
</dbReference>
<dbReference type="AlphaFoldDB" id="A0A1Q5SS84"/>